<gene>
    <name evidence="6" type="ORF">CLMAG_19430</name>
</gene>
<dbReference type="InterPro" id="IPR027417">
    <property type="entry name" value="P-loop_NTPase"/>
</dbReference>
<evidence type="ECO:0000256" key="4">
    <source>
        <dbReference type="ARBA" id="ARBA00022840"/>
    </source>
</evidence>
<dbReference type="PATRIC" id="fig|1121326.3.peg.1930"/>
<dbReference type="Proteomes" id="UP000076603">
    <property type="component" value="Unassembled WGS sequence"/>
</dbReference>
<evidence type="ECO:0000256" key="3">
    <source>
        <dbReference type="ARBA" id="ARBA00022806"/>
    </source>
</evidence>
<feature type="domain" description="UvrD-like helicase ATP-binding" evidence="5">
    <location>
        <begin position="16"/>
        <end position="264"/>
    </location>
</feature>
<evidence type="ECO:0000256" key="1">
    <source>
        <dbReference type="ARBA" id="ARBA00022741"/>
    </source>
</evidence>
<dbReference type="InterPro" id="IPR014016">
    <property type="entry name" value="UvrD-like_ATP-bd"/>
</dbReference>
<keyword evidence="2" id="KW-0378">Hydrolase</keyword>
<dbReference type="GO" id="GO:0016787">
    <property type="term" value="F:hydrolase activity"/>
    <property type="evidence" value="ECO:0007669"/>
    <property type="project" value="UniProtKB-KW"/>
</dbReference>
<keyword evidence="4" id="KW-0067">ATP-binding</keyword>
<organism evidence="6 7">
    <name type="scientific">Clostridium magnum DSM 2767</name>
    <dbReference type="NCBI Taxonomy" id="1121326"/>
    <lineage>
        <taxon>Bacteria</taxon>
        <taxon>Bacillati</taxon>
        <taxon>Bacillota</taxon>
        <taxon>Clostridia</taxon>
        <taxon>Eubacteriales</taxon>
        <taxon>Clostridiaceae</taxon>
        <taxon>Clostridium</taxon>
    </lineage>
</organism>
<proteinExistence type="predicted"/>
<dbReference type="Pfam" id="PF00580">
    <property type="entry name" value="UvrD-helicase"/>
    <property type="match status" value="1"/>
</dbReference>
<dbReference type="EMBL" id="LWAE01000002">
    <property type="protein sequence ID" value="KZL92134.1"/>
    <property type="molecule type" value="Genomic_DNA"/>
</dbReference>
<dbReference type="Gene3D" id="1.10.10.160">
    <property type="match status" value="1"/>
</dbReference>
<keyword evidence="1" id="KW-0547">Nucleotide-binding</keyword>
<dbReference type="RefSeq" id="WP_082831860.1">
    <property type="nucleotide sequence ID" value="NZ_FQXL01000004.1"/>
</dbReference>
<dbReference type="GO" id="GO:0005524">
    <property type="term" value="F:ATP binding"/>
    <property type="evidence" value="ECO:0007669"/>
    <property type="project" value="UniProtKB-KW"/>
</dbReference>
<keyword evidence="3" id="KW-0347">Helicase</keyword>
<evidence type="ECO:0000259" key="5">
    <source>
        <dbReference type="Pfam" id="PF00580"/>
    </source>
</evidence>
<dbReference type="InterPro" id="IPR013986">
    <property type="entry name" value="DExx_box_DNA_helicase_dom_sf"/>
</dbReference>
<accession>A0A162T1M6</accession>
<dbReference type="STRING" id="1121326.CLMAG_19430"/>
<keyword evidence="7" id="KW-1185">Reference proteome</keyword>
<evidence type="ECO:0000313" key="6">
    <source>
        <dbReference type="EMBL" id="KZL92134.1"/>
    </source>
</evidence>
<dbReference type="AlphaFoldDB" id="A0A162T1M6"/>
<sequence>MKYSEAEYKILNNNSKEEYIMIEGKSASGKTTLAIKKYIHMVEEEKINSKDILVLIMNRYQGLTWKRELCLKNSGEMKILTYQGFVRKELIKYWPIVEKNCSKVRAGKIRPEFVSADTANYMMEVLVDYFRKKKGYFMNITSTSSRIASDLVSNISKASLSLIGIDEIGTRLYNSLQVKEVITRKTYNHMDEVIEHYINSFLKQGAVDYGISVYLYNEYLLNDEVYRKHLKKIKYLIVDDLDEISPAELELINILRENVQQAYLFNNPEGAFCTYYGADSKYLNENIRFHYGKIKLDESFSCNKEFINFVDKINERTVNIMSQWESKIPAYSDMSSQLRSEMIDKIAVKIEELIKEGMNPQDIVVISPFNDFILGYEIQSKLKNIDISIINTSKKSRLVDNPYVHCLIVIAALCNKNLDINLTVDDYRKFFAIILGLDLIKASILSKCAIIDGNMQEFEEKTIDRIGDRYIEKYNYLRGRIENYRELIKENGMPLDELFRRAFLELLIVLPGAEDNISICKNLSETAEKFIGVLVQFNTIDNPEEKFLKFIRSEAQDFYSLRELEEITLNLNGVVITNPYNFLTSNFSSKAQIWADINSSMWSPRSVKELTNTYVLRNSWNIDSIYTDEIEDQNKHNNLISIIKSLMRKCKEKIYFYGSEYSINGYEQQSTFSDMIIDILSERK</sequence>
<evidence type="ECO:0000256" key="2">
    <source>
        <dbReference type="ARBA" id="ARBA00022801"/>
    </source>
</evidence>
<comment type="caution">
    <text evidence="6">The sequence shown here is derived from an EMBL/GenBank/DDBJ whole genome shotgun (WGS) entry which is preliminary data.</text>
</comment>
<dbReference type="Gene3D" id="3.40.50.300">
    <property type="entry name" value="P-loop containing nucleotide triphosphate hydrolases"/>
    <property type="match status" value="1"/>
</dbReference>
<reference evidence="6 7" key="1">
    <citation type="submission" date="2016-04" db="EMBL/GenBank/DDBJ databases">
        <title>Genome sequence of Clostridium magnum DSM 2767.</title>
        <authorList>
            <person name="Poehlein A."/>
            <person name="Uhlig R."/>
            <person name="Fischer R."/>
            <person name="Bahl H."/>
            <person name="Daniel R."/>
        </authorList>
    </citation>
    <scope>NUCLEOTIDE SEQUENCE [LARGE SCALE GENOMIC DNA]</scope>
    <source>
        <strain evidence="6 7">DSM 2767</strain>
    </source>
</reference>
<evidence type="ECO:0000313" key="7">
    <source>
        <dbReference type="Proteomes" id="UP000076603"/>
    </source>
</evidence>
<dbReference type="OrthoDB" id="141404at2"/>
<protein>
    <recommendedName>
        <fullName evidence="5">UvrD-like helicase ATP-binding domain-containing protein</fullName>
    </recommendedName>
</protein>
<dbReference type="SUPFAM" id="SSF52540">
    <property type="entry name" value="P-loop containing nucleoside triphosphate hydrolases"/>
    <property type="match status" value="1"/>
</dbReference>
<dbReference type="GO" id="GO:0004386">
    <property type="term" value="F:helicase activity"/>
    <property type="evidence" value="ECO:0007669"/>
    <property type="project" value="UniProtKB-KW"/>
</dbReference>
<name>A0A162T1M6_9CLOT</name>